<dbReference type="Proteomes" id="UP000286415">
    <property type="component" value="Unassembled WGS sequence"/>
</dbReference>
<evidence type="ECO:0000313" key="3">
    <source>
        <dbReference type="Proteomes" id="UP000286415"/>
    </source>
</evidence>
<feature type="region of interest" description="Disordered" evidence="1">
    <location>
        <begin position="30"/>
        <end position="62"/>
    </location>
</feature>
<organism evidence="2 3">
    <name type="scientific">Clonorchis sinensis</name>
    <name type="common">Chinese liver fluke</name>
    <dbReference type="NCBI Taxonomy" id="79923"/>
    <lineage>
        <taxon>Eukaryota</taxon>
        <taxon>Metazoa</taxon>
        <taxon>Spiralia</taxon>
        <taxon>Lophotrochozoa</taxon>
        <taxon>Platyhelminthes</taxon>
        <taxon>Trematoda</taxon>
        <taxon>Digenea</taxon>
        <taxon>Opisthorchiida</taxon>
        <taxon>Opisthorchiata</taxon>
        <taxon>Opisthorchiidae</taxon>
        <taxon>Clonorchis</taxon>
    </lineage>
</organism>
<name>A0A8T1MTZ5_CLOSI</name>
<accession>A0A8T1MTZ5</accession>
<evidence type="ECO:0000256" key="1">
    <source>
        <dbReference type="SAM" id="MobiDB-lite"/>
    </source>
</evidence>
<protein>
    <submittedName>
        <fullName evidence="2">Uncharacterized protein</fullName>
    </submittedName>
</protein>
<sequence length="62" mass="6815">MWPRHFSAASDLAEPQSLRYSLAERLERTPRQLLRAPNRPSHSACQGDKSSAPVPSAPTDAT</sequence>
<reference evidence="2 3" key="2">
    <citation type="journal article" date="2021" name="Genomics">
        <title>High-quality reference genome for Clonorchis sinensis.</title>
        <authorList>
            <person name="Young N.D."/>
            <person name="Stroehlein A.J."/>
            <person name="Kinkar L."/>
            <person name="Wang T."/>
            <person name="Sohn W.M."/>
            <person name="Chang B.C.H."/>
            <person name="Kaur P."/>
            <person name="Weisz D."/>
            <person name="Dudchenko O."/>
            <person name="Aiden E.L."/>
            <person name="Korhonen P.K."/>
            <person name="Gasser R.B."/>
        </authorList>
    </citation>
    <scope>NUCLEOTIDE SEQUENCE [LARGE SCALE GENOMIC DNA]</scope>
    <source>
        <strain evidence="2">Cs-k2</strain>
    </source>
</reference>
<reference evidence="2 3" key="1">
    <citation type="journal article" date="2018" name="Biotechnol. Adv.">
        <title>Improved genomic resources and new bioinformatic workflow for the carcinogenic parasite Clonorchis sinensis: Biotechnological implications.</title>
        <authorList>
            <person name="Wang D."/>
            <person name="Korhonen P.K."/>
            <person name="Gasser R.B."/>
            <person name="Young N.D."/>
        </authorList>
    </citation>
    <scope>NUCLEOTIDE SEQUENCE [LARGE SCALE GENOMIC DNA]</scope>
    <source>
        <strain evidence="2">Cs-k2</strain>
    </source>
</reference>
<keyword evidence="3" id="KW-1185">Reference proteome</keyword>
<dbReference type="AlphaFoldDB" id="A0A8T1MTZ5"/>
<dbReference type="EMBL" id="NIRI02000013">
    <property type="protein sequence ID" value="KAG5452857.1"/>
    <property type="molecule type" value="Genomic_DNA"/>
</dbReference>
<comment type="caution">
    <text evidence="2">The sequence shown here is derived from an EMBL/GenBank/DDBJ whole genome shotgun (WGS) entry which is preliminary data.</text>
</comment>
<proteinExistence type="predicted"/>
<evidence type="ECO:0000313" key="2">
    <source>
        <dbReference type="EMBL" id="KAG5452857.1"/>
    </source>
</evidence>
<gene>
    <name evidence="2" type="ORF">CSKR_202332</name>
</gene>